<evidence type="ECO:0000313" key="4">
    <source>
        <dbReference type="Proteomes" id="UP001602123"/>
    </source>
</evidence>
<gene>
    <name evidence="3" type="ORF">ACFYZM_14600</name>
</gene>
<dbReference type="RefSeq" id="WP_388627192.1">
    <property type="nucleotide sequence ID" value="NZ_JBIAUT010000004.1"/>
</dbReference>
<dbReference type="PANTHER" id="PTHR35176:SF6">
    <property type="entry name" value="HEME OXYGENASE HI_0854-RELATED"/>
    <property type="match status" value="1"/>
</dbReference>
<dbReference type="Pfam" id="PF01243">
    <property type="entry name" value="PNPOx_N"/>
    <property type="match status" value="1"/>
</dbReference>
<name>A0ABW6TY50_9ACTN</name>
<accession>A0ABW6TY50</accession>
<feature type="domain" description="Pyridoxamine 5'-phosphate oxidase N-terminal" evidence="2">
    <location>
        <begin position="12"/>
        <end position="140"/>
    </location>
</feature>
<dbReference type="InterPro" id="IPR011576">
    <property type="entry name" value="Pyridox_Oxase_N"/>
</dbReference>
<keyword evidence="4" id="KW-1185">Reference proteome</keyword>
<dbReference type="PANTHER" id="PTHR35176">
    <property type="entry name" value="HEME OXYGENASE HI_0854-RELATED"/>
    <property type="match status" value="1"/>
</dbReference>
<dbReference type="InterPro" id="IPR052019">
    <property type="entry name" value="F420H2_bilvrd_red/Heme_oxyg"/>
</dbReference>
<evidence type="ECO:0000256" key="1">
    <source>
        <dbReference type="ARBA" id="ARBA00023002"/>
    </source>
</evidence>
<comment type="caution">
    <text evidence="3">The sequence shown here is derived from an EMBL/GenBank/DDBJ whole genome shotgun (WGS) entry which is preliminary data.</text>
</comment>
<dbReference type="SUPFAM" id="SSF50475">
    <property type="entry name" value="FMN-binding split barrel"/>
    <property type="match status" value="1"/>
</dbReference>
<sequence length="149" mass="16148">MNEVDAMPLSVEEREKFLAGPHVAAVAVEAGGGRGPVNVPVWYLYRPGGEVVLVTGRASRKAQLIADAGRFTLLVDQTSPTYRYVSVEGELVSLETATEELAREIAVRYLPTEAAVDAHLERIMADPEAVVAIRMRPRHWHSADLGGAS</sequence>
<dbReference type="InterPro" id="IPR012349">
    <property type="entry name" value="Split_barrel_FMN-bd"/>
</dbReference>
<dbReference type="Proteomes" id="UP001602123">
    <property type="component" value="Unassembled WGS sequence"/>
</dbReference>
<reference evidence="3 4" key="1">
    <citation type="submission" date="2024-10" db="EMBL/GenBank/DDBJ databases">
        <title>The Natural Products Discovery Center: Release of the First 8490 Sequenced Strains for Exploring Actinobacteria Biosynthetic Diversity.</title>
        <authorList>
            <person name="Kalkreuter E."/>
            <person name="Kautsar S.A."/>
            <person name="Yang D."/>
            <person name="Bader C.D."/>
            <person name="Teijaro C.N."/>
            <person name="Fluegel L."/>
            <person name="Davis C.M."/>
            <person name="Simpson J.R."/>
            <person name="Lauterbach L."/>
            <person name="Steele A.D."/>
            <person name="Gui C."/>
            <person name="Meng S."/>
            <person name="Li G."/>
            <person name="Viehrig K."/>
            <person name="Ye F."/>
            <person name="Su P."/>
            <person name="Kiefer A.F."/>
            <person name="Nichols A."/>
            <person name="Cepeda A.J."/>
            <person name="Yan W."/>
            <person name="Fan B."/>
            <person name="Jiang Y."/>
            <person name="Adhikari A."/>
            <person name="Zheng C.-J."/>
            <person name="Schuster L."/>
            <person name="Cowan T.M."/>
            <person name="Smanski M.J."/>
            <person name="Chevrette M.G."/>
            <person name="De Carvalho L.P.S."/>
            <person name="Shen B."/>
        </authorList>
    </citation>
    <scope>NUCLEOTIDE SEQUENCE [LARGE SCALE GENOMIC DNA]</scope>
    <source>
        <strain evidence="3 4">NPDC001650</strain>
    </source>
</reference>
<protein>
    <submittedName>
        <fullName evidence="3">Pyridoxamine 5'-phosphate oxidase family protein</fullName>
    </submittedName>
</protein>
<keyword evidence="1" id="KW-0560">Oxidoreductase</keyword>
<dbReference type="EMBL" id="JBIAUT010000004">
    <property type="protein sequence ID" value="MFF4217491.1"/>
    <property type="molecule type" value="Genomic_DNA"/>
</dbReference>
<evidence type="ECO:0000313" key="3">
    <source>
        <dbReference type="EMBL" id="MFF4217491.1"/>
    </source>
</evidence>
<evidence type="ECO:0000259" key="2">
    <source>
        <dbReference type="Pfam" id="PF01243"/>
    </source>
</evidence>
<dbReference type="Gene3D" id="2.30.110.10">
    <property type="entry name" value="Electron Transport, Fmn-binding Protein, Chain A"/>
    <property type="match status" value="1"/>
</dbReference>
<proteinExistence type="predicted"/>
<organism evidence="3 4">
    <name type="scientific">Streptomyces nondiastaticus</name>
    <dbReference type="NCBI Taxonomy" id="3154512"/>
    <lineage>
        <taxon>Bacteria</taxon>
        <taxon>Bacillati</taxon>
        <taxon>Actinomycetota</taxon>
        <taxon>Actinomycetes</taxon>
        <taxon>Kitasatosporales</taxon>
        <taxon>Streptomycetaceae</taxon>
        <taxon>Streptomyces</taxon>
    </lineage>
</organism>